<name>A0ABW4WUW9_9BACT</name>
<reference evidence="2" key="1">
    <citation type="journal article" date="2019" name="Int. J. Syst. Evol. Microbiol.">
        <title>The Global Catalogue of Microorganisms (GCM) 10K type strain sequencing project: providing services to taxonomists for standard genome sequencing and annotation.</title>
        <authorList>
            <consortium name="The Broad Institute Genomics Platform"/>
            <consortium name="The Broad Institute Genome Sequencing Center for Infectious Disease"/>
            <person name="Wu L."/>
            <person name="Ma J."/>
        </authorList>
    </citation>
    <scope>NUCLEOTIDE SEQUENCE [LARGE SCALE GENOMIC DNA]</scope>
    <source>
        <strain evidence="2">JCM 16545</strain>
    </source>
</reference>
<dbReference type="RefSeq" id="WP_229962205.1">
    <property type="nucleotide sequence ID" value="NZ_JAJJWI010000019.1"/>
</dbReference>
<sequence length="137" mass="15220">MKRTEAVKATGFILTKEYGRFAEFADSCSEFGYIGICHGEPSVCKSLAAAYYSKWDEEIGRENAVNPVSPALNKKLKSCRGVLLSAPVINTPKIIEKTVSYRLDGYTGSQDQQYQQHLVATQGNALQRASNRCYCLR</sequence>
<evidence type="ECO:0000313" key="2">
    <source>
        <dbReference type="Proteomes" id="UP001597369"/>
    </source>
</evidence>
<keyword evidence="2" id="KW-1185">Reference proteome</keyword>
<gene>
    <name evidence="1" type="ORF">ACFSKU_03640</name>
</gene>
<evidence type="ECO:0000313" key="1">
    <source>
        <dbReference type="EMBL" id="MFD2065961.1"/>
    </source>
</evidence>
<proteinExistence type="predicted"/>
<organism evidence="1 2">
    <name type="scientific">Pontibacter silvestris</name>
    <dbReference type="NCBI Taxonomy" id="2305183"/>
    <lineage>
        <taxon>Bacteria</taxon>
        <taxon>Pseudomonadati</taxon>
        <taxon>Bacteroidota</taxon>
        <taxon>Cytophagia</taxon>
        <taxon>Cytophagales</taxon>
        <taxon>Hymenobacteraceae</taxon>
        <taxon>Pontibacter</taxon>
    </lineage>
</organism>
<comment type="caution">
    <text evidence="1">The sequence shown here is derived from an EMBL/GenBank/DDBJ whole genome shotgun (WGS) entry which is preliminary data.</text>
</comment>
<dbReference type="EMBL" id="JBHUHV010000014">
    <property type="protein sequence ID" value="MFD2065961.1"/>
    <property type="molecule type" value="Genomic_DNA"/>
</dbReference>
<accession>A0ABW4WUW9</accession>
<dbReference type="Proteomes" id="UP001597369">
    <property type="component" value="Unassembled WGS sequence"/>
</dbReference>
<protein>
    <submittedName>
        <fullName evidence="1">Uncharacterized protein</fullName>
    </submittedName>
</protein>